<dbReference type="Proteomes" id="UP001459277">
    <property type="component" value="Unassembled WGS sequence"/>
</dbReference>
<protein>
    <submittedName>
        <fullName evidence="1">Uncharacterized protein</fullName>
    </submittedName>
</protein>
<keyword evidence="2" id="KW-1185">Reference proteome</keyword>
<comment type="caution">
    <text evidence="1">The sequence shown here is derived from an EMBL/GenBank/DDBJ whole genome shotgun (WGS) entry which is preliminary data.</text>
</comment>
<evidence type="ECO:0000313" key="2">
    <source>
        <dbReference type="Proteomes" id="UP001459277"/>
    </source>
</evidence>
<organism evidence="1 2">
    <name type="scientific">Lithocarpus litseifolius</name>
    <dbReference type="NCBI Taxonomy" id="425828"/>
    <lineage>
        <taxon>Eukaryota</taxon>
        <taxon>Viridiplantae</taxon>
        <taxon>Streptophyta</taxon>
        <taxon>Embryophyta</taxon>
        <taxon>Tracheophyta</taxon>
        <taxon>Spermatophyta</taxon>
        <taxon>Magnoliopsida</taxon>
        <taxon>eudicotyledons</taxon>
        <taxon>Gunneridae</taxon>
        <taxon>Pentapetalae</taxon>
        <taxon>rosids</taxon>
        <taxon>fabids</taxon>
        <taxon>Fagales</taxon>
        <taxon>Fagaceae</taxon>
        <taxon>Lithocarpus</taxon>
    </lineage>
</organism>
<sequence>MSSLARLLLEGQVDSRHMKSNLGFVEIRDLNRIRHSKVFVHTYKQLRDSHVIIGCTPSYTGFKILETHSEQSTPCCHT</sequence>
<gene>
    <name evidence="1" type="ORF">SO802_021191</name>
</gene>
<accession>A0AAW2CHM3</accession>
<evidence type="ECO:0000313" key="1">
    <source>
        <dbReference type="EMBL" id="KAK9996505.1"/>
    </source>
</evidence>
<reference evidence="1 2" key="1">
    <citation type="submission" date="2024-01" db="EMBL/GenBank/DDBJ databases">
        <title>A telomere-to-telomere, gap-free genome of sweet tea (Lithocarpus litseifolius).</title>
        <authorList>
            <person name="Zhou J."/>
        </authorList>
    </citation>
    <scope>NUCLEOTIDE SEQUENCE [LARGE SCALE GENOMIC DNA]</scope>
    <source>
        <strain evidence="1">Zhou-2022a</strain>
        <tissue evidence="1">Leaf</tissue>
    </source>
</reference>
<dbReference type="EMBL" id="JAZDWU010000007">
    <property type="protein sequence ID" value="KAK9996505.1"/>
    <property type="molecule type" value="Genomic_DNA"/>
</dbReference>
<name>A0AAW2CHM3_9ROSI</name>
<dbReference type="AlphaFoldDB" id="A0AAW2CHM3"/>
<proteinExistence type="predicted"/>